<evidence type="ECO:0000313" key="2">
    <source>
        <dbReference type="Proteomes" id="UP001638806"/>
    </source>
</evidence>
<dbReference type="EMBL" id="JBGNUJ010000002">
    <property type="protein sequence ID" value="KAL3965076.1"/>
    <property type="molecule type" value="Genomic_DNA"/>
</dbReference>
<proteinExistence type="predicted"/>
<gene>
    <name evidence="1" type="ORF">ACCO45_002080</name>
</gene>
<comment type="caution">
    <text evidence="1">The sequence shown here is derived from an EMBL/GenBank/DDBJ whole genome shotgun (WGS) entry which is preliminary data.</text>
</comment>
<organism evidence="1 2">
    <name type="scientific">Purpureocillium lilacinum</name>
    <name type="common">Paecilomyces lilacinus</name>
    <dbReference type="NCBI Taxonomy" id="33203"/>
    <lineage>
        <taxon>Eukaryota</taxon>
        <taxon>Fungi</taxon>
        <taxon>Dikarya</taxon>
        <taxon>Ascomycota</taxon>
        <taxon>Pezizomycotina</taxon>
        <taxon>Sordariomycetes</taxon>
        <taxon>Hypocreomycetidae</taxon>
        <taxon>Hypocreales</taxon>
        <taxon>Ophiocordycipitaceae</taxon>
        <taxon>Purpureocillium</taxon>
    </lineage>
</organism>
<reference evidence="1" key="1">
    <citation type="submission" date="2024-12" db="EMBL/GenBank/DDBJ databases">
        <title>Comparative genomics and development of molecular markers within Purpureocillium lilacinum and among Purpureocillium species.</title>
        <authorList>
            <person name="Yeh Z.-Y."/>
            <person name="Ni N.-T."/>
            <person name="Lo P.-H."/>
            <person name="Mushyakhwo K."/>
            <person name="Lin C.-F."/>
            <person name="Nai Y.-S."/>
        </authorList>
    </citation>
    <scope>NUCLEOTIDE SEQUENCE</scope>
    <source>
        <strain evidence="1">NCHU-NPUST-175</strain>
    </source>
</reference>
<sequence>MAATSSSPHPVLARRLQFSAWWLAASSAARVSPSGQPTEKGLQEIWPPERKPDCPSSALSRPCARIPPAAIGARAGSLAPLRLPSSHGVPPPSPSYVQRPPATTLRHASTDARLRHLITLEGIMHHRPRQAA</sequence>
<name>A0ACC4E9C3_PURLI</name>
<protein>
    <submittedName>
        <fullName evidence="1">Uncharacterized protein</fullName>
    </submittedName>
</protein>
<accession>A0ACC4E9C3</accession>
<dbReference type="Proteomes" id="UP001638806">
    <property type="component" value="Unassembled WGS sequence"/>
</dbReference>
<keyword evidence="2" id="KW-1185">Reference proteome</keyword>
<evidence type="ECO:0000313" key="1">
    <source>
        <dbReference type="EMBL" id="KAL3965076.1"/>
    </source>
</evidence>